<keyword evidence="1" id="KW-0472">Membrane</keyword>
<feature type="transmembrane region" description="Helical" evidence="1">
    <location>
        <begin position="12"/>
        <end position="35"/>
    </location>
</feature>
<name>A0ABW2UY56_9BACI</name>
<dbReference type="PANTHER" id="PTHR34473:SF2">
    <property type="entry name" value="UPF0699 TRANSMEMBRANE PROTEIN YDBT"/>
    <property type="match status" value="1"/>
</dbReference>
<keyword evidence="4" id="KW-1185">Reference proteome</keyword>
<dbReference type="PIRSF" id="PIRSF026631">
    <property type="entry name" value="UCP026631"/>
    <property type="match status" value="1"/>
</dbReference>
<accession>A0ABW2UY56</accession>
<evidence type="ECO:0000256" key="1">
    <source>
        <dbReference type="SAM" id="Phobius"/>
    </source>
</evidence>
<evidence type="ECO:0000313" key="4">
    <source>
        <dbReference type="Proteomes" id="UP001596620"/>
    </source>
</evidence>
<dbReference type="Pfam" id="PF03703">
    <property type="entry name" value="bPH_2"/>
    <property type="match status" value="3"/>
</dbReference>
<dbReference type="InterPro" id="IPR014529">
    <property type="entry name" value="UCP026631"/>
</dbReference>
<dbReference type="Proteomes" id="UP001596620">
    <property type="component" value="Unassembled WGS sequence"/>
</dbReference>
<feature type="transmembrane region" description="Helical" evidence="1">
    <location>
        <begin position="185"/>
        <end position="208"/>
    </location>
</feature>
<keyword evidence="1" id="KW-0812">Transmembrane</keyword>
<gene>
    <name evidence="3" type="ORF">ACFQU8_09715</name>
</gene>
<dbReference type="EMBL" id="JBHTGR010000036">
    <property type="protein sequence ID" value="MFC7747504.1"/>
    <property type="molecule type" value="Genomic_DNA"/>
</dbReference>
<dbReference type="InterPro" id="IPR005182">
    <property type="entry name" value="YdbS-like_PH"/>
</dbReference>
<sequence>MNQSFKRMHPLWMLFSFISSIKELILIVVFFIVIIGINFDSIYAKLGIAVMIFYLVYKPISIILDWRHFEYFFTDNEICINEGRFIKKKRFIPLDYIQGINRKTTVFYRVFGLTTLLINAGSSINDSSIKLKAISNEEATRIQAFLDQFDSLKNKSEQNEQIPADPTSKHSFKENHYKITSKEMFIASIISLRFIIFIAVIYSVYAEIANYISVDNYINAVISFFQQSWPLTLLGIVALLALSLVYGISKTYLQYRNFTVSSDLNRIFIQKGLFNTTEFSIPKEKVQAINLHATFIQRAFRFVRVKMVSVSDMDEEEMKTSNTLFPFIKKDRATLLISEILPEFTVELEMISIPRKAIFMKLVRSSYLWIAGPAVIISFWPELWYIALSLFVIVITSQLISSFQSKYKLNPPFIQFQRGGFLTRLFVTKRTKIEELKITESLLQQKLGLASVQISTRASPIKLAKISDIPKDVALQYYQWYANQDIDFKQREYYC</sequence>
<feature type="domain" description="YdbS-like PH" evidence="2">
    <location>
        <begin position="255"/>
        <end position="333"/>
    </location>
</feature>
<protein>
    <submittedName>
        <fullName evidence="3">PH domain-containing protein</fullName>
    </submittedName>
</protein>
<feature type="transmembrane region" description="Helical" evidence="1">
    <location>
        <begin position="41"/>
        <end position="57"/>
    </location>
</feature>
<feature type="transmembrane region" description="Helical" evidence="1">
    <location>
        <begin position="228"/>
        <end position="248"/>
    </location>
</feature>
<feature type="domain" description="YdbS-like PH" evidence="2">
    <location>
        <begin position="405"/>
        <end position="481"/>
    </location>
</feature>
<keyword evidence="1" id="KW-1133">Transmembrane helix</keyword>
<feature type="transmembrane region" description="Helical" evidence="1">
    <location>
        <begin position="358"/>
        <end position="377"/>
    </location>
</feature>
<evidence type="ECO:0000259" key="2">
    <source>
        <dbReference type="Pfam" id="PF03703"/>
    </source>
</evidence>
<organism evidence="3 4">
    <name type="scientific">Lentibacillus kimchii</name>
    <dbReference type="NCBI Taxonomy" id="1542911"/>
    <lineage>
        <taxon>Bacteria</taxon>
        <taxon>Bacillati</taxon>
        <taxon>Bacillota</taxon>
        <taxon>Bacilli</taxon>
        <taxon>Bacillales</taxon>
        <taxon>Bacillaceae</taxon>
        <taxon>Lentibacillus</taxon>
    </lineage>
</organism>
<dbReference type="PANTHER" id="PTHR34473">
    <property type="entry name" value="UPF0699 TRANSMEMBRANE PROTEIN YDBS"/>
    <property type="match status" value="1"/>
</dbReference>
<evidence type="ECO:0000313" key="3">
    <source>
        <dbReference type="EMBL" id="MFC7747504.1"/>
    </source>
</evidence>
<comment type="caution">
    <text evidence="3">The sequence shown here is derived from an EMBL/GenBank/DDBJ whole genome shotgun (WGS) entry which is preliminary data.</text>
</comment>
<feature type="domain" description="YdbS-like PH" evidence="2">
    <location>
        <begin position="66"/>
        <end position="145"/>
    </location>
</feature>
<proteinExistence type="predicted"/>
<reference evidence="4" key="1">
    <citation type="journal article" date="2019" name="Int. J. Syst. Evol. Microbiol.">
        <title>The Global Catalogue of Microorganisms (GCM) 10K type strain sequencing project: providing services to taxonomists for standard genome sequencing and annotation.</title>
        <authorList>
            <consortium name="The Broad Institute Genomics Platform"/>
            <consortium name="The Broad Institute Genome Sequencing Center for Infectious Disease"/>
            <person name="Wu L."/>
            <person name="Ma J."/>
        </authorList>
    </citation>
    <scope>NUCLEOTIDE SEQUENCE [LARGE SCALE GENOMIC DNA]</scope>
    <source>
        <strain evidence="4">JCM 30234</strain>
    </source>
</reference>